<dbReference type="Proteomes" id="UP000327118">
    <property type="component" value="Unassembled WGS sequence"/>
</dbReference>
<gene>
    <name evidence="2" type="ORF">BDV28DRAFT_138674</name>
</gene>
<keyword evidence="1" id="KW-0472">Membrane</keyword>
<evidence type="ECO:0000313" key="2">
    <source>
        <dbReference type="EMBL" id="KAE8350657.1"/>
    </source>
</evidence>
<keyword evidence="1" id="KW-0812">Transmembrane</keyword>
<evidence type="ECO:0000313" key="3">
    <source>
        <dbReference type="Proteomes" id="UP000327118"/>
    </source>
</evidence>
<proteinExistence type="predicted"/>
<dbReference type="AlphaFoldDB" id="A0A5N6YYZ6"/>
<keyword evidence="3" id="KW-1185">Reference proteome</keyword>
<evidence type="ECO:0000256" key="1">
    <source>
        <dbReference type="SAM" id="Phobius"/>
    </source>
</evidence>
<feature type="transmembrane region" description="Helical" evidence="1">
    <location>
        <begin position="34"/>
        <end position="53"/>
    </location>
</feature>
<sequence length="119" mass="13813">MITSGATVVRILVRPAMAIMDCMYSRYSVLRTYMYVLYIHTPYILLHIDNISVAKFMWKRDYRVDYGVLVLNAWRSLLHERDVLCLFLGAFEIWNSENALSFSAGLDLLAVRDVVKSSR</sequence>
<protein>
    <submittedName>
        <fullName evidence="2">Uncharacterized protein</fullName>
    </submittedName>
</protein>
<accession>A0A5N6YYZ6</accession>
<dbReference type="EMBL" id="ML739211">
    <property type="protein sequence ID" value="KAE8350657.1"/>
    <property type="molecule type" value="Genomic_DNA"/>
</dbReference>
<name>A0A5N6YYZ6_9EURO</name>
<reference evidence="3" key="1">
    <citation type="submission" date="2019-04" db="EMBL/GenBank/DDBJ databases">
        <title>Friends and foes A comparative genomics studyof 23 Aspergillus species from section Flavi.</title>
        <authorList>
            <consortium name="DOE Joint Genome Institute"/>
            <person name="Kjaerbolling I."/>
            <person name="Vesth T."/>
            <person name="Frisvad J.C."/>
            <person name="Nybo J.L."/>
            <person name="Theobald S."/>
            <person name="Kildgaard S."/>
            <person name="Isbrandt T."/>
            <person name="Kuo A."/>
            <person name="Sato A."/>
            <person name="Lyhne E.K."/>
            <person name="Kogle M.E."/>
            <person name="Wiebenga A."/>
            <person name="Kun R.S."/>
            <person name="Lubbers R.J."/>
            <person name="Makela M.R."/>
            <person name="Barry K."/>
            <person name="Chovatia M."/>
            <person name="Clum A."/>
            <person name="Daum C."/>
            <person name="Haridas S."/>
            <person name="He G."/>
            <person name="LaButti K."/>
            <person name="Lipzen A."/>
            <person name="Mondo S."/>
            <person name="Riley R."/>
            <person name="Salamov A."/>
            <person name="Simmons B.A."/>
            <person name="Magnuson J.K."/>
            <person name="Henrissat B."/>
            <person name="Mortensen U.H."/>
            <person name="Larsen T.O."/>
            <person name="Devries R.P."/>
            <person name="Grigoriev I.V."/>
            <person name="Machida M."/>
            <person name="Baker S.E."/>
            <person name="Andersen M.R."/>
        </authorList>
    </citation>
    <scope>NUCLEOTIDE SEQUENCE [LARGE SCALE GENOMIC DNA]</scope>
    <source>
        <strain evidence="3">CBS 553.77</strain>
    </source>
</reference>
<organism evidence="2 3">
    <name type="scientific">Aspergillus coremiiformis</name>
    <dbReference type="NCBI Taxonomy" id="138285"/>
    <lineage>
        <taxon>Eukaryota</taxon>
        <taxon>Fungi</taxon>
        <taxon>Dikarya</taxon>
        <taxon>Ascomycota</taxon>
        <taxon>Pezizomycotina</taxon>
        <taxon>Eurotiomycetes</taxon>
        <taxon>Eurotiomycetidae</taxon>
        <taxon>Eurotiales</taxon>
        <taxon>Aspergillaceae</taxon>
        <taxon>Aspergillus</taxon>
        <taxon>Aspergillus subgen. Circumdati</taxon>
    </lineage>
</organism>
<keyword evidence="1" id="KW-1133">Transmembrane helix</keyword>